<reference evidence="2 3" key="1">
    <citation type="submission" date="2016-01" db="EMBL/GenBank/DDBJ databases">
        <authorList>
            <person name="Oliw E.H."/>
        </authorList>
    </citation>
    <scope>NUCLEOTIDE SEQUENCE [LARGE SCALE GENOMIC DNA]</scope>
    <source>
        <strain evidence="2 3">DY10</strain>
    </source>
</reference>
<evidence type="ECO:0000313" key="3">
    <source>
        <dbReference type="Proteomes" id="UP000187941"/>
    </source>
</evidence>
<dbReference type="PROSITE" id="PS51257">
    <property type="entry name" value="PROKAR_LIPOPROTEIN"/>
    <property type="match status" value="1"/>
</dbReference>
<evidence type="ECO:0008006" key="4">
    <source>
        <dbReference type="Google" id="ProtNLM"/>
    </source>
</evidence>
<dbReference type="AlphaFoldDB" id="A0A1P9WW25"/>
<dbReference type="STRING" id="1178516.AWR27_09410"/>
<accession>A0A1P9WW25</accession>
<dbReference type="EMBL" id="CP014263">
    <property type="protein sequence ID" value="AQG79518.1"/>
    <property type="molecule type" value="Genomic_DNA"/>
</dbReference>
<gene>
    <name evidence="2" type="ORF">AWR27_09410</name>
</gene>
<evidence type="ECO:0000256" key="1">
    <source>
        <dbReference type="SAM" id="SignalP"/>
    </source>
</evidence>
<keyword evidence="1" id="KW-0732">Signal</keyword>
<dbReference type="Pfam" id="PF14054">
    <property type="entry name" value="DUF4249"/>
    <property type="match status" value="1"/>
</dbReference>
<dbReference type="KEGG" id="smon:AWR27_09410"/>
<dbReference type="InterPro" id="IPR025345">
    <property type="entry name" value="DUF4249"/>
</dbReference>
<proteinExistence type="predicted"/>
<evidence type="ECO:0000313" key="2">
    <source>
        <dbReference type="EMBL" id="AQG79518.1"/>
    </source>
</evidence>
<keyword evidence="3" id="KW-1185">Reference proteome</keyword>
<feature type="chain" id="PRO_5010198964" description="DUF4249 domain-containing protein" evidence="1">
    <location>
        <begin position="20"/>
        <end position="381"/>
    </location>
</feature>
<dbReference type="Proteomes" id="UP000187941">
    <property type="component" value="Chromosome"/>
</dbReference>
<name>A0A1P9WW25_9BACT</name>
<organism evidence="2 3">
    <name type="scientific">Spirosoma montaniterrae</name>
    <dbReference type="NCBI Taxonomy" id="1178516"/>
    <lineage>
        <taxon>Bacteria</taxon>
        <taxon>Pseudomonadati</taxon>
        <taxon>Bacteroidota</taxon>
        <taxon>Cytophagia</taxon>
        <taxon>Cytophagales</taxon>
        <taxon>Cytophagaceae</taxon>
        <taxon>Spirosoma</taxon>
    </lineage>
</organism>
<sequence>MTKLIRLVLWLLVIAVSLAACIDPYEPDANYNLDVLVIDGFLTDLDEPQIVTLNRSRTEKLTGRFGVLPVSRAALTLLIDGQQTVAFSETAPGTYQLPTGIRGQAGRRYQLQLLLSDGTRYVSTEEVMPTAPAISRVYQRFNSASIVATNPARLLPANDFFIDTNDPAKQPNFYRWDWKAWEKQPWCRSCYQGRYQIFDDQQRLVEGCVTNFTIQGYLDYSCRTPCWEILQSTQLNLLADIYTDGRTIGGRLVGQIPYLHAGPCLVEIRQVALTKEAFMYFRQLEVQTQNAGGLADVPPNAPIGNVRNLANEREAVVGYFGATSVARVRYWLNRSANTGPPIANTLFEAQTGRIPQEDGRVAALCVPGPTRTPIKPEGWQE</sequence>
<feature type="signal peptide" evidence="1">
    <location>
        <begin position="1"/>
        <end position="19"/>
    </location>
</feature>
<protein>
    <recommendedName>
        <fullName evidence="4">DUF4249 domain-containing protein</fullName>
    </recommendedName>
</protein>